<dbReference type="dictyBase" id="DDB_G0277789"/>
<organism evidence="7 8">
    <name type="scientific">Dictyostelium discoideum</name>
    <name type="common">Social amoeba</name>
    <dbReference type="NCBI Taxonomy" id="44689"/>
    <lineage>
        <taxon>Eukaryota</taxon>
        <taxon>Amoebozoa</taxon>
        <taxon>Evosea</taxon>
        <taxon>Eumycetozoa</taxon>
        <taxon>Dictyostelia</taxon>
        <taxon>Dictyosteliales</taxon>
        <taxon>Dictyosteliaceae</taxon>
        <taxon>Dictyostelium</taxon>
    </lineage>
</organism>
<reference evidence="7 8" key="1">
    <citation type="journal article" date="2005" name="Nature">
        <title>The genome of the social amoeba Dictyostelium discoideum.</title>
        <authorList>
            <consortium name="The Dictyostelium discoideum Sequencing Consortium"/>
            <person name="Eichinger L."/>
            <person name="Pachebat J.A."/>
            <person name="Glockner G."/>
            <person name="Rajandream M.A."/>
            <person name="Sucgang R."/>
            <person name="Berriman M."/>
            <person name="Song J."/>
            <person name="Olsen R."/>
            <person name="Szafranski K."/>
            <person name="Xu Q."/>
            <person name="Tunggal B."/>
            <person name="Kummerfeld S."/>
            <person name="Madera M."/>
            <person name="Konfortov B.A."/>
            <person name="Rivero F."/>
            <person name="Bankier A.T."/>
            <person name="Lehmann R."/>
            <person name="Hamlin N."/>
            <person name="Davies R."/>
            <person name="Gaudet P."/>
            <person name="Fey P."/>
            <person name="Pilcher K."/>
            <person name="Chen G."/>
            <person name="Saunders D."/>
            <person name="Sodergren E."/>
            <person name="Davis P."/>
            <person name="Kerhornou A."/>
            <person name="Nie X."/>
            <person name="Hall N."/>
            <person name="Anjard C."/>
            <person name="Hemphill L."/>
            <person name="Bason N."/>
            <person name="Farbrother P."/>
            <person name="Desany B."/>
            <person name="Just E."/>
            <person name="Morio T."/>
            <person name="Rost R."/>
            <person name="Churcher C."/>
            <person name="Cooper J."/>
            <person name="Haydock S."/>
            <person name="van Driessche N."/>
            <person name="Cronin A."/>
            <person name="Goodhead I."/>
            <person name="Muzny D."/>
            <person name="Mourier T."/>
            <person name="Pain A."/>
            <person name="Lu M."/>
            <person name="Harper D."/>
            <person name="Lindsay R."/>
            <person name="Hauser H."/>
            <person name="James K."/>
            <person name="Quiles M."/>
            <person name="Madan Babu M."/>
            <person name="Saito T."/>
            <person name="Buchrieser C."/>
            <person name="Wardroper A."/>
            <person name="Felder M."/>
            <person name="Thangavelu M."/>
            <person name="Johnson D."/>
            <person name="Knights A."/>
            <person name="Loulseged H."/>
            <person name="Mungall K."/>
            <person name="Oliver K."/>
            <person name="Price C."/>
            <person name="Quail M.A."/>
            <person name="Urushihara H."/>
            <person name="Hernandez J."/>
            <person name="Rabbinowitsch E."/>
            <person name="Steffen D."/>
            <person name="Sanders M."/>
            <person name="Ma J."/>
            <person name="Kohara Y."/>
            <person name="Sharp S."/>
            <person name="Simmonds M."/>
            <person name="Spiegler S."/>
            <person name="Tivey A."/>
            <person name="Sugano S."/>
            <person name="White B."/>
            <person name="Walker D."/>
            <person name="Woodward J."/>
            <person name="Winckler T."/>
            <person name="Tanaka Y."/>
            <person name="Shaulsky G."/>
            <person name="Schleicher M."/>
            <person name="Weinstock G."/>
            <person name="Rosenthal A."/>
            <person name="Cox E.C."/>
            <person name="Chisholm R.L."/>
            <person name="Gibbs R."/>
            <person name="Loomis W.F."/>
            <person name="Platzer M."/>
            <person name="Kay R.R."/>
            <person name="Williams J."/>
            <person name="Dear P.H."/>
            <person name="Noegel A.A."/>
            <person name="Barrell B."/>
            <person name="Kuspa A."/>
        </authorList>
    </citation>
    <scope>NUCLEOTIDE SEQUENCE [LARGE SCALE GENOMIC DNA]</scope>
    <source>
        <strain evidence="7 8">AX4</strain>
    </source>
</reference>
<sequence length="1135" mass="126490">MIEDKENIERKEGTEVKTTIDINIQSIKDDENGINAAIVTESITQEISTVSLQQNNSDNNNKLLSSSENSISQLEQLLSKDELIINNEDKTNPLIITTQLDNKNEVEELVVEGEEEDNIKQLTKKEILGVLLVDSFSNFYIQDSILFPQNQTVGVDGEIEKTTTTTGMPTLSNDINLTSPTSIIGNGYKDNEVTSFLVNAFHYLSIPMTVLNYLLLTNKQSISSATISTSTSKQISKVSSFSSITSLLHTPTLTSSTSNSNLLNIVDSSNFEITPTPLSPLISPQQTTITSSTTTTTTAMLKPQKNKENILPNKVDKNIIMELEMLYDNHYNMEIFEYSKKISQAQNDIDTKSKLYFQYLSDLTRRSLAICPPKYSDLITSSSQNSSTSNQFYITIRESVEYFLIQNLFHHLFQIDYDLDYQFSKRVESLKFIELSHLGVNNNNSNNGNNSGGSSNQFNKELCPTLLKINVYQTPIDKQRCLARTLVKLLKINGGEELLLPNLVYLILLSNPPNIYSNYKFLEKFIDHETQNPIYEYSFLLFSMAIQFIEKLDHNHLSIDPLYFQSKLFEYNQKNNNNNNNLAATTTNTTTTTTTTTIVNNINNLEISNNNLSVQFSNLLINEPDLNNSNNNNEQLNNFLTDNENRFKLFKENNRIQTMIELCKSQITENEIEELLLKFISISLIKENPSYHSLIRYSLKRFFIYYLGIEKNVFLSTEMHTIGALQDDNQTNGTQLDLLPDGSLANNANNNSSNKDRAIKTAKIAGAAVTGAVLVGMTGGLAAPFIGMMLNFVGAGSIVAGITGATGLSSATMLSVIFGAAGAKVSAGAMISATSGIKDYQIHKIKSQTSLHAIIGVYGICNDMGGVSDYYQTKSVWDRVIRSVTDDYGDIFIVEWEKEVMLKLKQLVSEYQGTIVQGVIRSAATNIISQSLASALVPLSVLKAASVLDNPWSLLKDRSEKAGKVLAQQIIDGYFGNRPLTLVSTSMGSRMVFYALEELYNQSLTNPKIYSLIESVVFIGSPITSDQKRWSKILRLISGRMVNCYTPNDLLLKYVCRSINCLSDGILPAAGVAPIHIPGSSLVIENVDLSNLVKSHLDYEKEEILCKILQHIDINNIKYCLPKISPLYSGKVYDI</sequence>
<keyword evidence="4 5" id="KW-0472">Membrane</keyword>
<dbReference type="InterPro" id="IPR007941">
    <property type="entry name" value="DUF726"/>
</dbReference>
<dbReference type="FunCoup" id="Q54Z90">
    <property type="interactions" value="131"/>
</dbReference>
<evidence type="ECO:0000256" key="4">
    <source>
        <dbReference type="ARBA" id="ARBA00023136"/>
    </source>
</evidence>
<feature type="transmembrane region" description="Helical" evidence="5">
    <location>
        <begin position="798"/>
        <end position="821"/>
    </location>
</feature>
<comment type="subcellular location">
    <subcellularLocation>
        <location evidence="1">Membrane</location>
        <topology evidence="1">Multi-pass membrane protein</topology>
    </subcellularLocation>
</comment>
<evidence type="ECO:0000256" key="2">
    <source>
        <dbReference type="ARBA" id="ARBA00022692"/>
    </source>
</evidence>
<keyword evidence="3 5" id="KW-1133">Transmembrane helix</keyword>
<dbReference type="GeneID" id="8621174"/>
<gene>
    <name evidence="7" type="ORF">DDB_G0277789</name>
</gene>
<evidence type="ECO:0000313" key="7">
    <source>
        <dbReference type="EMBL" id="EAL68568.1"/>
    </source>
</evidence>
<feature type="domain" description="VPS9" evidence="6">
    <location>
        <begin position="417"/>
        <end position="558"/>
    </location>
</feature>
<dbReference type="PANTHER" id="PTHR17920:SF4">
    <property type="entry name" value="TRANSMEMBRANE PROTEIN"/>
    <property type="match status" value="1"/>
</dbReference>
<dbReference type="InterPro" id="IPR003123">
    <property type="entry name" value="VPS9"/>
</dbReference>
<dbReference type="HOGENOM" id="CLU_278549_0_0_1"/>
<dbReference type="PANTHER" id="PTHR17920">
    <property type="entry name" value="TRANSMEMBRANE AND COILED-COIL DOMAIN-CONTAINING PROTEIN 4 TMCO4"/>
    <property type="match status" value="1"/>
</dbReference>
<dbReference type="EMBL" id="AAFI02000022">
    <property type="protein sequence ID" value="EAL68568.1"/>
    <property type="molecule type" value="Genomic_DNA"/>
</dbReference>
<dbReference type="eggNOG" id="KOG2385">
    <property type="taxonomic scope" value="Eukaryota"/>
</dbReference>
<dbReference type="PROSITE" id="PS51205">
    <property type="entry name" value="VPS9"/>
    <property type="match status" value="1"/>
</dbReference>
<comment type="caution">
    <text evidence="7">The sequence shown here is derived from an EMBL/GenBank/DDBJ whole genome shotgun (WGS) entry which is preliminary data.</text>
</comment>
<dbReference type="PaxDb" id="44689-DDB0234184"/>
<dbReference type="InterPro" id="IPR037191">
    <property type="entry name" value="VPS9_dom_sf"/>
</dbReference>
<evidence type="ECO:0000259" key="6">
    <source>
        <dbReference type="PROSITE" id="PS51205"/>
    </source>
</evidence>
<name>Q54Z90_DICDI</name>
<feature type="transmembrane region" description="Helical" evidence="5">
    <location>
        <begin position="764"/>
        <end position="786"/>
    </location>
</feature>
<dbReference type="InParanoid" id="Q54Z90"/>
<dbReference type="Proteomes" id="UP000002195">
    <property type="component" value="Unassembled WGS sequence"/>
</dbReference>
<keyword evidence="8" id="KW-1185">Reference proteome</keyword>
<dbReference type="KEGG" id="ddi:DDB_G0277789"/>
<accession>Q54Z90</accession>
<evidence type="ECO:0000256" key="3">
    <source>
        <dbReference type="ARBA" id="ARBA00022989"/>
    </source>
</evidence>
<dbReference type="Gene3D" id="1.20.1050.80">
    <property type="entry name" value="VPS9 domain"/>
    <property type="match status" value="1"/>
</dbReference>
<proteinExistence type="predicted"/>
<evidence type="ECO:0000313" key="8">
    <source>
        <dbReference type="Proteomes" id="UP000002195"/>
    </source>
</evidence>
<dbReference type="RefSeq" id="XP_642463.1">
    <property type="nucleotide sequence ID" value="XM_637371.1"/>
</dbReference>
<evidence type="ECO:0000256" key="5">
    <source>
        <dbReference type="SAM" id="Phobius"/>
    </source>
</evidence>
<dbReference type="AlphaFoldDB" id="Q54Z90"/>
<keyword evidence="2 5" id="KW-0812">Transmembrane</keyword>
<evidence type="ECO:0000256" key="1">
    <source>
        <dbReference type="ARBA" id="ARBA00004141"/>
    </source>
</evidence>
<dbReference type="VEuPathDB" id="AmoebaDB:DDB_G0277789"/>
<dbReference type="Pfam" id="PF05277">
    <property type="entry name" value="DUF726"/>
    <property type="match status" value="1"/>
</dbReference>
<protein>
    <submittedName>
        <fullName evidence="7">Transmembrane protein</fullName>
    </submittedName>
</protein>
<dbReference type="OMA" id="TEMHTIG"/>
<dbReference type="ESTHER" id="dicdi-q54z90">
    <property type="family name" value="Duf_726"/>
</dbReference>
<dbReference type="SUPFAM" id="SSF109993">
    <property type="entry name" value="VPS9 domain"/>
    <property type="match status" value="1"/>
</dbReference>
<dbReference type="Pfam" id="PF02204">
    <property type="entry name" value="VPS9"/>
    <property type="match status" value="1"/>
</dbReference>
<dbReference type="SMR" id="Q54Z90"/>
<dbReference type="GO" id="GO:0016020">
    <property type="term" value="C:membrane"/>
    <property type="evidence" value="ECO:0007669"/>
    <property type="project" value="UniProtKB-SubCell"/>
</dbReference>